<organism evidence="4 5">
    <name type="scientific">Agrilactobacillus yilanensis</name>
    <dbReference type="NCBI Taxonomy" id="2485997"/>
    <lineage>
        <taxon>Bacteria</taxon>
        <taxon>Bacillati</taxon>
        <taxon>Bacillota</taxon>
        <taxon>Bacilli</taxon>
        <taxon>Lactobacillales</taxon>
        <taxon>Lactobacillaceae</taxon>
        <taxon>Agrilactobacillus</taxon>
    </lineage>
</organism>
<dbReference type="GO" id="GO:0052914">
    <property type="term" value="F:16S rRNA (guanine(1207)-N(2))-methyltransferase activity"/>
    <property type="evidence" value="ECO:0007669"/>
    <property type="project" value="UniProtKB-EC"/>
</dbReference>
<protein>
    <submittedName>
        <fullName evidence="4">Class I SAM-dependent methyltransferase</fullName>
        <ecNumber evidence="4">2.1.1.172</ecNumber>
        <ecNumber evidence="4">2.1.1.174</ecNumber>
    </submittedName>
</protein>
<evidence type="ECO:0000256" key="1">
    <source>
        <dbReference type="ARBA" id="ARBA00022603"/>
    </source>
</evidence>
<dbReference type="InterPro" id="IPR007848">
    <property type="entry name" value="Small_mtfrase_dom"/>
</dbReference>
<evidence type="ECO:0000256" key="2">
    <source>
        <dbReference type="ARBA" id="ARBA00022679"/>
    </source>
</evidence>
<gene>
    <name evidence="4" type="ORF">ACFQ5M_09365</name>
</gene>
<dbReference type="CDD" id="cd02440">
    <property type="entry name" value="AdoMet_MTases"/>
    <property type="match status" value="1"/>
</dbReference>
<dbReference type="Gene3D" id="3.40.50.150">
    <property type="entry name" value="Vaccinia Virus protein VP39"/>
    <property type="match status" value="1"/>
</dbReference>
<keyword evidence="1 4" id="KW-0489">Methyltransferase</keyword>
<evidence type="ECO:0000259" key="3">
    <source>
        <dbReference type="Pfam" id="PF05175"/>
    </source>
</evidence>
<accession>A0ABW4JA34</accession>
<dbReference type="Proteomes" id="UP001597267">
    <property type="component" value="Unassembled WGS sequence"/>
</dbReference>
<dbReference type="PANTHER" id="PTHR47816">
    <property type="entry name" value="RIBOSOMAL RNA SMALL SUBUNIT METHYLTRANSFERASE C"/>
    <property type="match status" value="1"/>
</dbReference>
<name>A0ABW4JA34_9LACO</name>
<dbReference type="GO" id="GO:0052916">
    <property type="term" value="F:23S rRNA (guanine(1835)-N(2))-methyltransferase activity"/>
    <property type="evidence" value="ECO:0007669"/>
    <property type="project" value="UniProtKB-EC"/>
</dbReference>
<reference evidence="5" key="1">
    <citation type="journal article" date="2019" name="Int. J. Syst. Evol. Microbiol.">
        <title>The Global Catalogue of Microorganisms (GCM) 10K type strain sequencing project: providing services to taxonomists for standard genome sequencing and annotation.</title>
        <authorList>
            <consortium name="The Broad Institute Genomics Platform"/>
            <consortium name="The Broad Institute Genome Sequencing Center for Infectious Disease"/>
            <person name="Wu L."/>
            <person name="Ma J."/>
        </authorList>
    </citation>
    <scope>NUCLEOTIDE SEQUENCE [LARGE SCALE GENOMIC DNA]</scope>
    <source>
        <strain evidence="5">CCM 8896</strain>
    </source>
</reference>
<dbReference type="EC" id="2.1.1.172" evidence="4"/>
<keyword evidence="2 4" id="KW-0808">Transferase</keyword>
<keyword evidence="5" id="KW-1185">Reference proteome</keyword>
<feature type="domain" description="Methyltransferase small" evidence="3">
    <location>
        <begin position="29"/>
        <end position="196"/>
    </location>
</feature>
<dbReference type="RefSeq" id="WP_125715898.1">
    <property type="nucleotide sequence ID" value="NZ_JBHTOP010000024.1"/>
</dbReference>
<dbReference type="SUPFAM" id="SSF53335">
    <property type="entry name" value="S-adenosyl-L-methionine-dependent methyltransferases"/>
    <property type="match status" value="1"/>
</dbReference>
<dbReference type="InterPro" id="IPR029063">
    <property type="entry name" value="SAM-dependent_MTases_sf"/>
</dbReference>
<evidence type="ECO:0000313" key="4">
    <source>
        <dbReference type="EMBL" id="MFD1672305.1"/>
    </source>
</evidence>
<dbReference type="EC" id="2.1.1.174" evidence="4"/>
<dbReference type="InterPro" id="IPR046977">
    <property type="entry name" value="RsmC/RlmG"/>
</dbReference>
<evidence type="ECO:0000313" key="5">
    <source>
        <dbReference type="Proteomes" id="UP001597267"/>
    </source>
</evidence>
<dbReference type="PANTHER" id="PTHR47816:SF4">
    <property type="entry name" value="RIBOSOMAL RNA SMALL SUBUNIT METHYLTRANSFERASE C"/>
    <property type="match status" value="1"/>
</dbReference>
<dbReference type="Pfam" id="PF05175">
    <property type="entry name" value="MTS"/>
    <property type="match status" value="1"/>
</dbReference>
<dbReference type="EMBL" id="JBHTOP010000024">
    <property type="protein sequence ID" value="MFD1672305.1"/>
    <property type="molecule type" value="Genomic_DNA"/>
</dbReference>
<comment type="caution">
    <text evidence="4">The sequence shown here is derived from an EMBL/GenBank/DDBJ whole genome shotgun (WGS) entry which is preliminary data.</text>
</comment>
<sequence>MTEYYYSQNPTADHQEYHFDFELLQQTFHFTTDNGVFCKHTIDFGSRTLIEATVKTDFPSGSLLDVGCGYGPIGLALAHHFPNRQVTMTDVNERALKLAQKNAADNQIKNVSIFASDGFKQISGDFAGIYTNPPIRAGKAVVSQILTDAKDHLVPGGKLLAVLQKKQGAPSAKKLMTAVYGNCEVLSKDGGYYILQSVKND</sequence>
<proteinExistence type="predicted"/>